<comment type="caution">
    <text evidence="1">The sequence shown here is derived from an EMBL/GenBank/DDBJ whole genome shotgun (WGS) entry which is preliminary data.</text>
</comment>
<evidence type="ECO:0000313" key="1">
    <source>
        <dbReference type="EMBL" id="KAJ8756254.1"/>
    </source>
</evidence>
<dbReference type="AlphaFoldDB" id="A0AAV8SWN5"/>
<organism evidence="1 2">
    <name type="scientific">Erythroxylum novogranatense</name>
    <dbReference type="NCBI Taxonomy" id="1862640"/>
    <lineage>
        <taxon>Eukaryota</taxon>
        <taxon>Viridiplantae</taxon>
        <taxon>Streptophyta</taxon>
        <taxon>Embryophyta</taxon>
        <taxon>Tracheophyta</taxon>
        <taxon>Spermatophyta</taxon>
        <taxon>Magnoliopsida</taxon>
        <taxon>eudicotyledons</taxon>
        <taxon>Gunneridae</taxon>
        <taxon>Pentapetalae</taxon>
        <taxon>rosids</taxon>
        <taxon>fabids</taxon>
        <taxon>Malpighiales</taxon>
        <taxon>Erythroxylaceae</taxon>
        <taxon>Erythroxylum</taxon>
    </lineage>
</organism>
<sequence>MLIVLKHSRTDTTRRRSHLSEVRTYVTINKSQDFCTYNKLPAQEKGATHYPPRKSQSHHPCHSPFPLFSCQTFQLRFQRPVDKIDLVSVQLIK</sequence>
<proteinExistence type="predicted"/>
<protein>
    <submittedName>
        <fullName evidence="1">Uncharacterized protein</fullName>
    </submittedName>
</protein>
<gene>
    <name evidence="1" type="ORF">K2173_025066</name>
</gene>
<evidence type="ECO:0000313" key="2">
    <source>
        <dbReference type="Proteomes" id="UP001159364"/>
    </source>
</evidence>
<keyword evidence="2" id="KW-1185">Reference proteome</keyword>
<name>A0AAV8SWN5_9ROSI</name>
<dbReference type="EMBL" id="JAIWQS010000009">
    <property type="protein sequence ID" value="KAJ8756254.1"/>
    <property type="molecule type" value="Genomic_DNA"/>
</dbReference>
<accession>A0AAV8SWN5</accession>
<reference evidence="1 2" key="1">
    <citation type="submission" date="2021-09" db="EMBL/GenBank/DDBJ databases">
        <title>Genomic insights and catalytic innovation underlie evolution of tropane alkaloids biosynthesis.</title>
        <authorList>
            <person name="Wang Y.-J."/>
            <person name="Tian T."/>
            <person name="Huang J.-P."/>
            <person name="Huang S.-X."/>
        </authorList>
    </citation>
    <scope>NUCLEOTIDE SEQUENCE [LARGE SCALE GENOMIC DNA]</scope>
    <source>
        <strain evidence="1">KIB-2018</strain>
        <tissue evidence="1">Leaf</tissue>
    </source>
</reference>
<dbReference type="Proteomes" id="UP001159364">
    <property type="component" value="Linkage Group LG09"/>
</dbReference>